<dbReference type="GO" id="GO:0003677">
    <property type="term" value="F:DNA binding"/>
    <property type="evidence" value="ECO:0007669"/>
    <property type="project" value="InterPro"/>
</dbReference>
<dbReference type="EMBL" id="GHKJ01000340">
    <property type="protein sequence ID" value="MOY45370.1"/>
    <property type="molecule type" value="Transcribed_RNA"/>
</dbReference>
<feature type="domain" description="BESS" evidence="4">
    <location>
        <begin position="364"/>
        <end position="403"/>
    </location>
</feature>
<evidence type="ECO:0000259" key="4">
    <source>
        <dbReference type="PROSITE" id="PS51031"/>
    </source>
</evidence>
<name>A0A4P6DAP7_RHOPR</name>
<dbReference type="PANTHER" id="PTHR12243:SF67">
    <property type="entry name" value="COREPRESSOR OF PANGOLIN, ISOFORM A-RELATED"/>
    <property type="match status" value="1"/>
</dbReference>
<evidence type="ECO:0000256" key="2">
    <source>
        <dbReference type="SAM" id="MobiDB-lite"/>
    </source>
</evidence>
<proteinExistence type="predicted"/>
<organism evidence="5">
    <name type="scientific">Rhodnius prolixus</name>
    <name type="common">Triatomid bug</name>
    <dbReference type="NCBI Taxonomy" id="13249"/>
    <lineage>
        <taxon>Eukaryota</taxon>
        <taxon>Metazoa</taxon>
        <taxon>Ecdysozoa</taxon>
        <taxon>Arthropoda</taxon>
        <taxon>Hexapoda</taxon>
        <taxon>Insecta</taxon>
        <taxon>Pterygota</taxon>
        <taxon>Neoptera</taxon>
        <taxon>Paraneoptera</taxon>
        <taxon>Hemiptera</taxon>
        <taxon>Heteroptera</taxon>
        <taxon>Panheteroptera</taxon>
        <taxon>Cimicomorpha</taxon>
        <taxon>Reduviidae</taxon>
        <taxon>Triatominae</taxon>
        <taxon>Rhodnius</taxon>
    </lineage>
</organism>
<accession>A0A4P6DAP7</accession>
<dbReference type="GO" id="GO:0005634">
    <property type="term" value="C:nucleus"/>
    <property type="evidence" value="ECO:0007669"/>
    <property type="project" value="UniProtKB-SubCell"/>
</dbReference>
<dbReference type="PANTHER" id="PTHR12243">
    <property type="entry name" value="MADF DOMAIN TRANSCRIPTION FACTOR"/>
    <property type="match status" value="1"/>
</dbReference>
<dbReference type="Pfam" id="PF02944">
    <property type="entry name" value="BESS"/>
    <property type="match status" value="1"/>
</dbReference>
<evidence type="ECO:0000259" key="3">
    <source>
        <dbReference type="PROSITE" id="PS51029"/>
    </source>
</evidence>
<sequence length="416" mass="46598">MFYVTENYPCRSEEMEPSPKRPRIQAVELSPTPKILPLATSDLLPDKNGNAPVPPSEPELITGEVTLEDSIIKAIYNRPKLWMETAKGQEDEVEKLWTEVAKEVRRGVYIVKQIWQHLQRKFFEELINMEKLKIKTSNWQYFDRLSFLKLENQSTAADSSGRESIITVLPTGYKVGNNATYKVLMNDTNSINKVINNSTKLEQTNRVPKVPIPKLQKAVNLGNSLTILHTTSTNTLPLANNQSIKIYKNPKLFYKNVGRLAGGGNKDQRTFIRIPGKNDLKSGNHKATGASSKENFSFQLLPPEKDLTLVATNSGAQKNAESNSRSGLNEPKSPDKSGASLLRPTPSNVLSSPQFSKKNVIVVSKDDLAFFNGLLPRVKLLPDSAKQQFRWKVLQVLSEIEKNNLDGKVTNLKKTT</sequence>
<dbReference type="AlphaFoldDB" id="A0A4P6DAP7"/>
<feature type="domain" description="MADF" evidence="3">
    <location>
        <begin position="70"/>
        <end position="153"/>
    </location>
</feature>
<dbReference type="PROSITE" id="PS51029">
    <property type="entry name" value="MADF"/>
    <property type="match status" value="1"/>
</dbReference>
<protein>
    <submittedName>
        <fullName evidence="5">Putative transcription factor adf-1 panstrongylus lignarius</fullName>
    </submittedName>
</protein>
<evidence type="ECO:0000256" key="1">
    <source>
        <dbReference type="PROSITE-ProRule" id="PRU00371"/>
    </source>
</evidence>
<comment type="subcellular location">
    <subcellularLocation>
        <location evidence="1">Nucleus</location>
    </subcellularLocation>
</comment>
<dbReference type="InterPro" id="IPR004210">
    <property type="entry name" value="BESS_motif"/>
</dbReference>
<dbReference type="InterPro" id="IPR039353">
    <property type="entry name" value="TF_Adf1"/>
</dbReference>
<feature type="compositionally biased region" description="Polar residues" evidence="2">
    <location>
        <begin position="315"/>
        <end position="327"/>
    </location>
</feature>
<feature type="region of interest" description="Disordered" evidence="2">
    <location>
        <begin position="40"/>
        <end position="59"/>
    </location>
</feature>
<dbReference type="GO" id="GO:0006357">
    <property type="term" value="P:regulation of transcription by RNA polymerase II"/>
    <property type="evidence" value="ECO:0007669"/>
    <property type="project" value="TreeGrafter"/>
</dbReference>
<evidence type="ECO:0000313" key="5">
    <source>
        <dbReference type="EMBL" id="MOY45370.1"/>
    </source>
</evidence>
<dbReference type="Pfam" id="PF10545">
    <property type="entry name" value="MADF_DNA_bdg"/>
    <property type="match status" value="1"/>
</dbReference>
<dbReference type="InterPro" id="IPR006578">
    <property type="entry name" value="MADF-dom"/>
</dbReference>
<dbReference type="PROSITE" id="PS51031">
    <property type="entry name" value="BESS"/>
    <property type="match status" value="1"/>
</dbReference>
<reference evidence="5" key="1">
    <citation type="submission" date="2019-04" db="EMBL/GenBank/DDBJ databases">
        <title>Analysis of the testis transcriptome of the Chagas disease vector Rhodnius prolixus.</title>
        <authorList>
            <person name="Cesar J."/>
            <person name="Ribeiro J.M."/>
            <person name="Pereira M.H."/>
            <person name="Araujo R.N."/>
            <person name="Gontijo N.F."/>
            <person name="Pessoa G."/>
            <person name="Sant'Anna M.V."/>
            <person name="Sorgine M.H."/>
            <person name="Majerowicz D."/>
            <person name="Carvalho A.B."/>
            <person name="Braz G."/>
            <person name="Mesquita R."/>
            <person name="Lagerblad P.O."/>
            <person name="Koerich L.B."/>
        </authorList>
    </citation>
    <scope>NUCLEOTIDE SEQUENCE</scope>
</reference>
<dbReference type="SMART" id="SM00595">
    <property type="entry name" value="MADF"/>
    <property type="match status" value="1"/>
</dbReference>
<dbReference type="GO" id="GO:0005667">
    <property type="term" value="C:transcription regulator complex"/>
    <property type="evidence" value="ECO:0007669"/>
    <property type="project" value="TreeGrafter"/>
</dbReference>
<feature type="region of interest" description="Disordered" evidence="2">
    <location>
        <begin position="315"/>
        <end position="352"/>
    </location>
</feature>
<keyword evidence="1" id="KW-0539">Nucleus</keyword>
<feature type="region of interest" description="Disordered" evidence="2">
    <location>
        <begin position="275"/>
        <end position="295"/>
    </location>
</feature>